<evidence type="ECO:0000313" key="3">
    <source>
        <dbReference type="EMBL" id="TQE34001.1"/>
    </source>
</evidence>
<dbReference type="InterPro" id="IPR027417">
    <property type="entry name" value="P-loop_NTPase"/>
</dbReference>
<dbReference type="PANTHER" id="PTHR47957">
    <property type="entry name" value="ATP-DEPENDENT HELICASE HRQ1"/>
    <property type="match status" value="1"/>
</dbReference>
<feature type="non-terminal residue" evidence="3">
    <location>
        <position position="453"/>
    </location>
</feature>
<dbReference type="InterPro" id="IPR014001">
    <property type="entry name" value="Helicase_ATP-bd"/>
</dbReference>
<dbReference type="RefSeq" id="WP_141582604.1">
    <property type="nucleotide sequence ID" value="NZ_SPAZ01000143.1"/>
</dbReference>
<dbReference type="AlphaFoldDB" id="A0AAE9B034"/>
<proteinExistence type="predicted"/>
<keyword evidence="3" id="KW-0067">ATP-binding</keyword>
<sequence>MLPSLVAEDLRRALATYLTTSFALADDDVREELDAFLERPGSRLFRGPYLRVRTPFREAKKGWEAALDWHPDEFTPYTHQAAAWQRLSSKGGRQPEPTIVTTGTGSGKTESFLVPILDHCARARAAGQRGVKALLLYPMNALADDQARRIDDFLATEEALKDVTAGIYIGGASGPRKASDEDENEPGSYGRDIGSTSLAGDPTVKKLITDRDVIRADPPDILLTNYKMLDLLLQRIPDVPLWQSDSLAYVVLDEFHTYDGAQGTDVAMLLRRLGAAIGAAREGRPLGDITPVATSATLGGSVPDGPVAEGPERSDRELLLEFAEKVFGTPFSDAALVGEDRLLPKEVVDEPNFLLPSPAPAALAALPDPLDDESALVELARLMLGQPITDPLQVGAKLKQHILVKAILDVAGSTPVTVPEIAREFAQRGGGPAWDEAARSDPGVLGCVSYVDL</sequence>
<feature type="region of interest" description="Disordered" evidence="1">
    <location>
        <begin position="172"/>
        <end position="197"/>
    </location>
</feature>
<dbReference type="EMBL" id="SPAZ01000143">
    <property type="protein sequence ID" value="TQE34001.1"/>
    <property type="molecule type" value="Genomic_DNA"/>
</dbReference>
<name>A0AAE9B034_9ACTN</name>
<dbReference type="Proteomes" id="UP000318720">
    <property type="component" value="Unassembled WGS sequence"/>
</dbReference>
<dbReference type="GO" id="GO:0005524">
    <property type="term" value="F:ATP binding"/>
    <property type="evidence" value="ECO:0007669"/>
    <property type="project" value="InterPro"/>
</dbReference>
<accession>A0AAE9B034</accession>
<dbReference type="SUPFAM" id="SSF52540">
    <property type="entry name" value="P-loop containing nucleoside triphosphate hydrolases"/>
    <property type="match status" value="1"/>
</dbReference>
<dbReference type="PROSITE" id="PS51192">
    <property type="entry name" value="HELICASE_ATP_BIND_1"/>
    <property type="match status" value="1"/>
</dbReference>
<keyword evidence="3" id="KW-0547">Nucleotide-binding</keyword>
<dbReference type="Pfam" id="PF00270">
    <property type="entry name" value="DEAD"/>
    <property type="match status" value="1"/>
</dbReference>
<dbReference type="InterPro" id="IPR011545">
    <property type="entry name" value="DEAD/DEAH_box_helicase_dom"/>
</dbReference>
<dbReference type="SMART" id="SM00487">
    <property type="entry name" value="DEXDc"/>
    <property type="match status" value="1"/>
</dbReference>
<keyword evidence="3" id="KW-0378">Hydrolase</keyword>
<dbReference type="Gene3D" id="3.40.50.300">
    <property type="entry name" value="P-loop containing nucleotide triphosphate hydrolases"/>
    <property type="match status" value="1"/>
</dbReference>
<evidence type="ECO:0000259" key="2">
    <source>
        <dbReference type="PROSITE" id="PS51192"/>
    </source>
</evidence>
<evidence type="ECO:0000313" key="4">
    <source>
        <dbReference type="Proteomes" id="UP000318720"/>
    </source>
</evidence>
<comment type="caution">
    <text evidence="3">The sequence shown here is derived from an EMBL/GenBank/DDBJ whole genome shotgun (WGS) entry which is preliminary data.</text>
</comment>
<dbReference type="GO" id="GO:0006289">
    <property type="term" value="P:nucleotide-excision repair"/>
    <property type="evidence" value="ECO:0007669"/>
    <property type="project" value="TreeGrafter"/>
</dbReference>
<dbReference type="GO" id="GO:0036297">
    <property type="term" value="P:interstrand cross-link repair"/>
    <property type="evidence" value="ECO:0007669"/>
    <property type="project" value="TreeGrafter"/>
</dbReference>
<dbReference type="GO" id="GO:0043138">
    <property type="term" value="F:3'-5' DNA helicase activity"/>
    <property type="evidence" value="ECO:0007669"/>
    <property type="project" value="TreeGrafter"/>
</dbReference>
<dbReference type="PANTHER" id="PTHR47957:SF3">
    <property type="entry name" value="ATP-DEPENDENT HELICASE HRQ1"/>
    <property type="match status" value="1"/>
</dbReference>
<organism evidence="3 4">
    <name type="scientific">Streptomyces ipomoeae</name>
    <dbReference type="NCBI Taxonomy" id="103232"/>
    <lineage>
        <taxon>Bacteria</taxon>
        <taxon>Bacillati</taxon>
        <taxon>Actinomycetota</taxon>
        <taxon>Actinomycetes</taxon>
        <taxon>Kitasatosporales</taxon>
        <taxon>Streptomycetaceae</taxon>
        <taxon>Streptomyces</taxon>
    </lineage>
</organism>
<evidence type="ECO:0000256" key="1">
    <source>
        <dbReference type="SAM" id="MobiDB-lite"/>
    </source>
</evidence>
<gene>
    <name evidence="3" type="ORF">Sipo8835_16190</name>
</gene>
<feature type="domain" description="Helicase ATP-binding" evidence="2">
    <location>
        <begin position="89"/>
        <end position="316"/>
    </location>
</feature>
<dbReference type="GO" id="GO:0003676">
    <property type="term" value="F:nucleic acid binding"/>
    <property type="evidence" value="ECO:0007669"/>
    <property type="project" value="InterPro"/>
</dbReference>
<protein>
    <submittedName>
        <fullName evidence="3">DEAD/DEAH box helicase</fullName>
    </submittedName>
</protein>
<reference evidence="3 4" key="1">
    <citation type="submission" date="2019-03" db="EMBL/GenBank/DDBJ databases">
        <title>Comparative genomic analyses of the sweetpotato soil rot pathogen, Streptomyces ipomoeae.</title>
        <authorList>
            <person name="Ruschel Soares N."/>
            <person name="Badger J.H."/>
            <person name="Huguet-Tapia J.C."/>
            <person name="Clark C.A."/>
            <person name="Pettis G.S."/>
        </authorList>
    </citation>
    <scope>NUCLEOTIDE SEQUENCE [LARGE SCALE GENOMIC DNA]</scope>
    <source>
        <strain evidence="3 4">88-35</strain>
    </source>
</reference>
<keyword evidence="3" id="KW-0347">Helicase</keyword>